<evidence type="ECO:0000256" key="2">
    <source>
        <dbReference type="ARBA" id="ARBA00022763"/>
    </source>
</evidence>
<evidence type="ECO:0000256" key="4">
    <source>
        <dbReference type="ARBA" id="ARBA00023242"/>
    </source>
</evidence>
<feature type="domain" description="Chromatin assembly factor 1 subunit A dimerization" evidence="7">
    <location>
        <begin position="556"/>
        <end position="623"/>
    </location>
</feature>
<feature type="region of interest" description="Disordered" evidence="5">
    <location>
        <begin position="581"/>
        <end position="644"/>
    </location>
</feature>
<evidence type="ECO:0000256" key="6">
    <source>
        <dbReference type="SAM" id="Phobius"/>
    </source>
</evidence>
<dbReference type="InterPro" id="IPR048800">
    <property type="entry name" value="Cac1-like_C"/>
</dbReference>
<name>A0AAV0IY38_9ROSI</name>
<dbReference type="PANTHER" id="PTHR15272">
    <property type="entry name" value="CHROMATIN ASSEMBLY FACTOR 1 SUBUNIT A CAF-1 SUBUNIT A"/>
    <property type="match status" value="1"/>
</dbReference>
<feature type="compositionally biased region" description="Acidic residues" evidence="5">
    <location>
        <begin position="591"/>
        <end position="607"/>
    </location>
</feature>
<evidence type="ECO:0000256" key="1">
    <source>
        <dbReference type="ARBA" id="ARBA00004123"/>
    </source>
</evidence>
<keyword evidence="10" id="KW-1185">Reference proteome</keyword>
<protein>
    <recommendedName>
        <fullName evidence="11">Chromatin assembly factor 1 subunit FAS1</fullName>
    </recommendedName>
</protein>
<dbReference type="Pfam" id="PF12253">
    <property type="entry name" value="CAF1A_dimeriz"/>
    <property type="match status" value="1"/>
</dbReference>
<feature type="compositionally biased region" description="Polar residues" evidence="5">
    <location>
        <begin position="897"/>
        <end position="909"/>
    </location>
</feature>
<dbReference type="EMBL" id="CAMGYJ010000004">
    <property type="protein sequence ID" value="CAI0401914.1"/>
    <property type="molecule type" value="Genomic_DNA"/>
</dbReference>
<keyword evidence="6" id="KW-0812">Transmembrane</keyword>
<feature type="transmembrane region" description="Helical" evidence="6">
    <location>
        <begin position="14"/>
        <end position="31"/>
    </location>
</feature>
<feature type="region of interest" description="Disordered" evidence="5">
    <location>
        <begin position="868"/>
        <end position="909"/>
    </location>
</feature>
<feature type="region of interest" description="Disordered" evidence="5">
    <location>
        <begin position="357"/>
        <end position="398"/>
    </location>
</feature>
<evidence type="ECO:0000259" key="8">
    <source>
        <dbReference type="Pfam" id="PF21796"/>
    </source>
</evidence>
<feature type="compositionally biased region" description="Basic and acidic residues" evidence="5">
    <location>
        <begin position="357"/>
        <end position="395"/>
    </location>
</feature>
<evidence type="ECO:0000313" key="9">
    <source>
        <dbReference type="EMBL" id="CAI0401914.1"/>
    </source>
</evidence>
<feature type="domain" description="Chromatin assembly factor 1 subunit Cac1-like C-terminal" evidence="8">
    <location>
        <begin position="787"/>
        <end position="837"/>
    </location>
</feature>
<accession>A0AAV0IY38</accession>
<evidence type="ECO:0000256" key="3">
    <source>
        <dbReference type="ARBA" id="ARBA00023204"/>
    </source>
</evidence>
<proteinExistence type="predicted"/>
<keyword evidence="6" id="KW-1133">Transmembrane helix</keyword>
<feature type="region of interest" description="Disordered" evidence="5">
    <location>
        <begin position="73"/>
        <end position="102"/>
    </location>
</feature>
<evidence type="ECO:0000259" key="7">
    <source>
        <dbReference type="Pfam" id="PF12253"/>
    </source>
</evidence>
<dbReference type="AlphaFoldDB" id="A0AAV0IY38"/>
<dbReference type="InterPro" id="IPR022043">
    <property type="entry name" value="CAF1A_DD"/>
</dbReference>
<dbReference type="Proteomes" id="UP001154282">
    <property type="component" value="Unassembled WGS sequence"/>
</dbReference>
<dbReference type="GO" id="GO:0006281">
    <property type="term" value="P:DNA repair"/>
    <property type="evidence" value="ECO:0007669"/>
    <property type="project" value="UniProtKB-KW"/>
</dbReference>
<sequence length="909" mass="103502">MFARREYTQIFPRIFYVGFLTLFSSFFYLPLPPRRPTGNSEETKRGFHTHEISLHGSSLLGFQSRCKTMADPLNAPIGLPAPTNPSSQALPTKSLKRKRKSSSPLLLNLTPDQKASQAQLLRQELSSLILYFHEITSNKVGFGFGLDLNGTECKTANGMVALLIEESGLPLARLIERLKSKLEDNQVKNETMSTLAGMKSAVLLVGQRIMYGVPNLEADVLEDDSPSCLWCWETRDLKLMPKSLRSSLKVRRECRRRIHERISAISAMLAVLQKSESIEDYKIVLMKASEKLRKTLGETDIRLYMDGMLQKNGAEMADKDVKREEKLLIRQLEKNKRASEQEKKRVNLEALREKQQIEKEQKRVQEEAEKVEKRRGKEESEAEREKRRRLKEEAQLKQQISVQKQASIMERFLKRNKTGSESHDHQFSTGVSSTELSTKNHERMPIAVTQEMDSAFSSNDGVEIDDIRKSHISSWCHRDQSLCLSRKRHWSVRQKPKSNLIKELKLTGIREMDNDDELSIEKLSSGCGKQRYDNGEFLALSSASLPDIRKCVRRKQLLQFAKCHRPAFYGIWPKRSNVVQPRHPLRKDPELDYDIDSDEEWEEEDPGESLSDCDKDDEEERLEEGSSRADDTEESEDGFFVPDGYFSENEGVQIDRMDIDISVEEAKSSLSSTQDSESVEFCTLLQQQKHLNNLTESALKKNQPYFILNLTHEKDMSLGRADASGISKLEDMCLRGLSIRPFPARQAIEISIDNLEDEEEDACLSNAKGNSKPVSSTISRALQESDMPAVISAVQSCSQSIGKVIETLQQKFPTVSKSQLKSKVREISDFVDNRWQVKKEVMDQAGVSISPERVAKGAQSISTFFSKRCMPPSGKRSMDNPIDMLSQPSEKPDSRMETQQQQISRLTNQ</sequence>
<organism evidence="9 10">
    <name type="scientific">Linum tenue</name>
    <dbReference type="NCBI Taxonomy" id="586396"/>
    <lineage>
        <taxon>Eukaryota</taxon>
        <taxon>Viridiplantae</taxon>
        <taxon>Streptophyta</taxon>
        <taxon>Embryophyta</taxon>
        <taxon>Tracheophyta</taxon>
        <taxon>Spermatophyta</taxon>
        <taxon>Magnoliopsida</taxon>
        <taxon>eudicotyledons</taxon>
        <taxon>Gunneridae</taxon>
        <taxon>Pentapetalae</taxon>
        <taxon>rosids</taxon>
        <taxon>fabids</taxon>
        <taxon>Malpighiales</taxon>
        <taxon>Linaceae</taxon>
        <taxon>Linum</taxon>
    </lineage>
</organism>
<gene>
    <name evidence="9" type="ORF">LITE_LOCUS11389</name>
</gene>
<dbReference type="GO" id="GO:0006334">
    <property type="term" value="P:nucleosome assembly"/>
    <property type="evidence" value="ECO:0007669"/>
    <property type="project" value="TreeGrafter"/>
</dbReference>
<comment type="subcellular location">
    <subcellularLocation>
        <location evidence="1">Nucleus</location>
    </subcellularLocation>
</comment>
<keyword evidence="2" id="KW-0227">DNA damage</keyword>
<keyword evidence="3" id="KW-0234">DNA repair</keyword>
<feature type="region of interest" description="Disordered" evidence="5">
    <location>
        <begin position="416"/>
        <end position="438"/>
    </location>
</feature>
<dbReference type="GO" id="GO:0005634">
    <property type="term" value="C:nucleus"/>
    <property type="evidence" value="ECO:0007669"/>
    <property type="project" value="UniProtKB-SubCell"/>
</dbReference>
<keyword evidence="6" id="KW-0472">Membrane</keyword>
<evidence type="ECO:0008006" key="11">
    <source>
        <dbReference type="Google" id="ProtNLM"/>
    </source>
</evidence>
<dbReference type="PANTHER" id="PTHR15272:SF0">
    <property type="entry name" value="CHROMATIN ASSEMBLY FACTOR 1 SUBUNIT A"/>
    <property type="match status" value="1"/>
</dbReference>
<evidence type="ECO:0000313" key="10">
    <source>
        <dbReference type="Proteomes" id="UP001154282"/>
    </source>
</evidence>
<dbReference type="Pfam" id="PF21796">
    <property type="entry name" value="Cac1_C"/>
    <property type="match status" value="1"/>
</dbReference>
<dbReference type="GO" id="GO:0033186">
    <property type="term" value="C:CAF-1 complex"/>
    <property type="evidence" value="ECO:0007669"/>
    <property type="project" value="TreeGrafter"/>
</dbReference>
<feature type="compositionally biased region" description="Polar residues" evidence="5">
    <location>
        <begin position="427"/>
        <end position="437"/>
    </location>
</feature>
<keyword evidence="4" id="KW-0539">Nucleus</keyword>
<evidence type="ECO:0000256" key="5">
    <source>
        <dbReference type="SAM" id="MobiDB-lite"/>
    </source>
</evidence>
<comment type="caution">
    <text evidence="9">The sequence shown here is derived from an EMBL/GenBank/DDBJ whole genome shotgun (WGS) entry which is preliminary data.</text>
</comment>
<reference evidence="9" key="1">
    <citation type="submission" date="2022-08" db="EMBL/GenBank/DDBJ databases">
        <authorList>
            <person name="Gutierrez-Valencia J."/>
        </authorList>
    </citation>
    <scope>NUCLEOTIDE SEQUENCE</scope>
</reference>